<keyword evidence="1" id="KW-1133">Transmembrane helix</keyword>
<keyword evidence="1" id="KW-0812">Transmembrane</keyword>
<organism evidence="2 3">
    <name type="scientific">Flemingia macrophylla</name>
    <dbReference type="NCBI Taxonomy" id="520843"/>
    <lineage>
        <taxon>Eukaryota</taxon>
        <taxon>Viridiplantae</taxon>
        <taxon>Streptophyta</taxon>
        <taxon>Embryophyta</taxon>
        <taxon>Tracheophyta</taxon>
        <taxon>Spermatophyta</taxon>
        <taxon>Magnoliopsida</taxon>
        <taxon>eudicotyledons</taxon>
        <taxon>Gunneridae</taxon>
        <taxon>Pentapetalae</taxon>
        <taxon>rosids</taxon>
        <taxon>fabids</taxon>
        <taxon>Fabales</taxon>
        <taxon>Fabaceae</taxon>
        <taxon>Papilionoideae</taxon>
        <taxon>50 kb inversion clade</taxon>
        <taxon>NPAAA clade</taxon>
        <taxon>indigoferoid/millettioid clade</taxon>
        <taxon>Phaseoleae</taxon>
        <taxon>Flemingia</taxon>
    </lineage>
</organism>
<evidence type="ECO:0000313" key="2">
    <source>
        <dbReference type="EMBL" id="KAL2323007.1"/>
    </source>
</evidence>
<dbReference type="AlphaFoldDB" id="A0ABD1LHJ1"/>
<accession>A0ABD1LHJ1</accession>
<reference evidence="2 3" key="1">
    <citation type="submission" date="2024-08" db="EMBL/GenBank/DDBJ databases">
        <title>Insights into the chromosomal genome structure of Flemingia macrophylla.</title>
        <authorList>
            <person name="Ding Y."/>
            <person name="Zhao Y."/>
            <person name="Bi W."/>
            <person name="Wu M."/>
            <person name="Zhao G."/>
            <person name="Gong Y."/>
            <person name="Li W."/>
            <person name="Zhang P."/>
        </authorList>
    </citation>
    <scope>NUCLEOTIDE SEQUENCE [LARGE SCALE GENOMIC DNA]</scope>
    <source>
        <strain evidence="2">DYQJB</strain>
        <tissue evidence="2">Leaf</tissue>
    </source>
</reference>
<sequence>MVVLVCLELLIERLGSSSSKQRLNGGVALCNFDGVCQALDYKGSISYGSSTYGINNWCHSPPGIQQFYLGRTQMAFVCFLAFVLALKTFLFGWFEDESSQGDPEEFKKTFFSDRLINLSEKPHKKMYKTRLRGCFDTT</sequence>
<dbReference type="Proteomes" id="UP001603857">
    <property type="component" value="Unassembled WGS sequence"/>
</dbReference>
<dbReference type="EMBL" id="JBGMDY010000009">
    <property type="protein sequence ID" value="KAL2323007.1"/>
    <property type="molecule type" value="Genomic_DNA"/>
</dbReference>
<keyword evidence="1" id="KW-0472">Membrane</keyword>
<keyword evidence="3" id="KW-1185">Reference proteome</keyword>
<evidence type="ECO:0000256" key="1">
    <source>
        <dbReference type="SAM" id="Phobius"/>
    </source>
</evidence>
<name>A0ABD1LHJ1_9FABA</name>
<feature type="transmembrane region" description="Helical" evidence="1">
    <location>
        <begin position="74"/>
        <end position="94"/>
    </location>
</feature>
<gene>
    <name evidence="2" type="ORF">Fmac_027386</name>
</gene>
<protein>
    <submittedName>
        <fullName evidence="2">Uncharacterized protein</fullName>
    </submittedName>
</protein>
<proteinExistence type="predicted"/>
<evidence type="ECO:0000313" key="3">
    <source>
        <dbReference type="Proteomes" id="UP001603857"/>
    </source>
</evidence>
<comment type="caution">
    <text evidence="2">The sequence shown here is derived from an EMBL/GenBank/DDBJ whole genome shotgun (WGS) entry which is preliminary data.</text>
</comment>